<proteinExistence type="predicted"/>
<comment type="caution">
    <text evidence="1">The sequence shown here is derived from an EMBL/GenBank/DDBJ whole genome shotgun (WGS) entry which is preliminary data.</text>
</comment>
<evidence type="ECO:0000313" key="2">
    <source>
        <dbReference type="Proteomes" id="UP000486351"/>
    </source>
</evidence>
<organism evidence="1 2">
    <name type="scientific">Phytophthora fragariae</name>
    <dbReference type="NCBI Taxonomy" id="53985"/>
    <lineage>
        <taxon>Eukaryota</taxon>
        <taxon>Sar</taxon>
        <taxon>Stramenopiles</taxon>
        <taxon>Oomycota</taxon>
        <taxon>Peronosporomycetes</taxon>
        <taxon>Peronosporales</taxon>
        <taxon>Peronosporaceae</taxon>
        <taxon>Phytophthora</taxon>
    </lineage>
</organism>
<sequence length="136" mass="14354">MFRPENYKKLVRAKRANKGLTLAMAHGEVAATFHSGLSRSGSWGNVWGGIKKGAKFLKYSGILSKLLDAGIPAAATALGAPEAAPIVRGGIKQLTGVGMDGGRLSAADIKHRTRSAFNYAKKKGIISDVITKARSF</sequence>
<accession>A0A6G0RSG6</accession>
<gene>
    <name evidence="1" type="ORF">PF008_g10891</name>
</gene>
<evidence type="ECO:0000313" key="1">
    <source>
        <dbReference type="EMBL" id="KAE9340902.1"/>
    </source>
</evidence>
<dbReference type="EMBL" id="QXFY01000563">
    <property type="protein sequence ID" value="KAE9340902.1"/>
    <property type="molecule type" value="Genomic_DNA"/>
</dbReference>
<dbReference type="AlphaFoldDB" id="A0A6G0RSG6"/>
<dbReference type="Proteomes" id="UP000486351">
    <property type="component" value="Unassembled WGS sequence"/>
</dbReference>
<protein>
    <submittedName>
        <fullName evidence="1">Uncharacterized protein</fullName>
    </submittedName>
</protein>
<reference evidence="1 2" key="1">
    <citation type="submission" date="2018-09" db="EMBL/GenBank/DDBJ databases">
        <title>Genomic investigation of the strawberry pathogen Phytophthora fragariae indicates pathogenicity is determined by transcriptional variation in three key races.</title>
        <authorList>
            <person name="Adams T.M."/>
            <person name="Armitage A.D."/>
            <person name="Sobczyk M.K."/>
            <person name="Bates H.J."/>
            <person name="Dunwell J.M."/>
            <person name="Nellist C.F."/>
            <person name="Harrison R.J."/>
        </authorList>
    </citation>
    <scope>NUCLEOTIDE SEQUENCE [LARGE SCALE GENOMIC DNA]</scope>
    <source>
        <strain evidence="1 2">NOV-77</strain>
    </source>
</reference>
<name>A0A6G0RSG6_9STRA</name>